<dbReference type="OrthoDB" id="539213at2759"/>
<name>A0A370U1J6_9HELO</name>
<dbReference type="InterPro" id="IPR025676">
    <property type="entry name" value="Clr5_dom"/>
</dbReference>
<feature type="repeat" description="ANK" evidence="3">
    <location>
        <begin position="1246"/>
        <end position="1273"/>
    </location>
</feature>
<proteinExistence type="predicted"/>
<reference evidence="5 6" key="1">
    <citation type="journal article" date="2018" name="IMA Fungus">
        <title>IMA Genome-F 9: Draft genome sequence of Annulohypoxylon stygium, Aspergillus mulundensis, Berkeleyomyces basicola (syn. Thielaviopsis basicola), Ceratocystis smalleyi, two Cercospora beticola strains, Coleophoma cylindrospora, Fusarium fracticaudum, Phialophora cf. hyalina, and Morchella septimelata.</title>
        <authorList>
            <person name="Wingfield B.D."/>
            <person name="Bills G.F."/>
            <person name="Dong Y."/>
            <person name="Huang W."/>
            <person name="Nel W.J."/>
            <person name="Swalarsk-Parry B.S."/>
            <person name="Vaghefi N."/>
            <person name="Wilken P.M."/>
            <person name="An Z."/>
            <person name="de Beer Z.W."/>
            <person name="De Vos L."/>
            <person name="Chen L."/>
            <person name="Duong T.A."/>
            <person name="Gao Y."/>
            <person name="Hammerbacher A."/>
            <person name="Kikkert J.R."/>
            <person name="Li Y."/>
            <person name="Li H."/>
            <person name="Li K."/>
            <person name="Li Q."/>
            <person name="Liu X."/>
            <person name="Ma X."/>
            <person name="Naidoo K."/>
            <person name="Pethybridge S.J."/>
            <person name="Sun J."/>
            <person name="Steenkamp E.T."/>
            <person name="van der Nest M.A."/>
            <person name="van Wyk S."/>
            <person name="Wingfield M.J."/>
            <person name="Xiong C."/>
            <person name="Yue Q."/>
            <person name="Zhang X."/>
        </authorList>
    </citation>
    <scope>NUCLEOTIDE SEQUENCE [LARGE SCALE GENOMIC DNA]</scope>
    <source>
        <strain evidence="5 6">BP 5553</strain>
    </source>
</reference>
<dbReference type="PANTHER" id="PTHR24198">
    <property type="entry name" value="ANKYRIN REPEAT AND PROTEIN KINASE DOMAIN-CONTAINING PROTEIN"/>
    <property type="match status" value="1"/>
</dbReference>
<feature type="repeat" description="ANK" evidence="3">
    <location>
        <begin position="1176"/>
        <end position="1208"/>
    </location>
</feature>
<dbReference type="Gene3D" id="1.25.40.20">
    <property type="entry name" value="Ankyrin repeat-containing domain"/>
    <property type="match status" value="4"/>
</dbReference>
<organism evidence="5 6">
    <name type="scientific">Venustampulla echinocandica</name>
    <dbReference type="NCBI Taxonomy" id="2656787"/>
    <lineage>
        <taxon>Eukaryota</taxon>
        <taxon>Fungi</taxon>
        <taxon>Dikarya</taxon>
        <taxon>Ascomycota</taxon>
        <taxon>Pezizomycotina</taxon>
        <taxon>Leotiomycetes</taxon>
        <taxon>Helotiales</taxon>
        <taxon>Pleuroascaceae</taxon>
        <taxon>Venustampulla</taxon>
    </lineage>
</organism>
<keyword evidence="6" id="KW-1185">Reference proteome</keyword>
<comment type="caution">
    <text evidence="5">The sequence shown here is derived from an EMBL/GenBank/DDBJ whole genome shotgun (WGS) entry which is preliminary data.</text>
</comment>
<feature type="repeat" description="ANK" evidence="3">
    <location>
        <begin position="312"/>
        <end position="344"/>
    </location>
</feature>
<feature type="repeat" description="ANK" evidence="3">
    <location>
        <begin position="823"/>
        <end position="855"/>
    </location>
</feature>
<dbReference type="GeneID" id="43594472"/>
<evidence type="ECO:0000256" key="2">
    <source>
        <dbReference type="ARBA" id="ARBA00023043"/>
    </source>
</evidence>
<dbReference type="RefSeq" id="XP_031874300.1">
    <property type="nucleotide sequence ID" value="XM_032010246.1"/>
</dbReference>
<evidence type="ECO:0000259" key="4">
    <source>
        <dbReference type="Pfam" id="PF14420"/>
    </source>
</evidence>
<feature type="repeat" description="ANK" evidence="3">
    <location>
        <begin position="1211"/>
        <end position="1243"/>
    </location>
</feature>
<dbReference type="SMART" id="SM00248">
    <property type="entry name" value="ANK"/>
    <property type="match status" value="17"/>
</dbReference>
<sequence length="1305" mass="143849">MAGSADSQDWERFKNVIRALYTAKSHKLEGPDGVIERMESRFGFKRTKAQYERQFKKWGFQKYRTKEDWKTMNQKIELRKRNATESNIYCDGELMSNKKLRKEISRQGYMTSTEQFIRAQEPPPQTPPGFDIRTPTAQPLFRLVFENLPILQFQAKIQPLSKSIRSFDTGLSALVPLLGNAHQPYNNKSALPIIESLLPNSALLDEVCATGLAIERVDQLGPVEFLNLSIFLISNNFPGKANREQLCKWLKDHVNPSVLKALSSMGGPTADALLENLFRFAVESEDIPTVKYLIKSGVNPNGHACRHSSIPDDLTPLQLACILGNIELIQELIQAGSSIDQPGTGWKSSALVLAIIGANLKKEDHNIYCQGDQEPKDDMASEESHLLSLTNSLIDSGAGINLDDTDKSCPASPRWPGHHQYLFDPIASITKVSHSPLTVAAKYKNIELVDFLIKKGADVKFRTNYNTSAIIECFDGCSDMNLFTDFKINFSTGETTPRSPKPVLPFSGCSLSKFHTVVRSLLEAGANANDQFKHCQSNWRSEEEHHYGYNCCETYTVLDLSVLTERVEVVGMMLYAGAGPVTENSMERAISKGGLEMICYLLNAGAPLSSEAVRGAMLRGGNVQFIEALLAKRQDIYMKEVVFVEALRRGDVSVLDYLFKDETCNSQDFIPTSLELTEAIQECCRSGNIDALRLILDKSSTYQFPISSWFGKSLIIAVSKGRDEVADALCSAGADINAIPLLLAIRKKNKRIVRNLISAGARLNTESKCLSCYGYHKVSGNILISAIEWGDRTVIEDLLQAGANIDALGTYSERWITKCCFNSNMTPLAAAILAKDSNLVRYLISAGAAVNFPRDCMPTCIGVTPLVAAILTNDSNLVRYLISAGAAINIPPDCMPNGNGITPLVAAIEQKDLDLVKYLIYEGAEINSLSGFMGNNDTYVTPLAAATSIGYFEVADSLIQAGANPYDDRALTAATNDLKLLQLLLTALHNWDQPSDRCQIGGRALYEAVWNNDQVMVRAILDSPLRDKISTIWLSFLLRNVICNHYRNLSIVRILIMSIADLNLALPSEEGHNFASSLWEAVEHGNRQVVEILLEAGAHPDIATCDIAYSPMQHAVIKGNQDIVQIFLDHGSNPDAALPHRNKSTPIPIAVDNQDMKMLRILLQYNYNPKTVFDDMKHTPLQTAARDGNKEMVELLLEHGADVNSPPPKRFGATALQFAAINGFAGIAYLLLQNGADVNALAAEIDGRTALEGAAEHGRTDMVQLLLNAEANIFGDGQPQYENAVRRASENGHHGIRRLLESYHG</sequence>
<dbReference type="Pfam" id="PF12796">
    <property type="entry name" value="Ank_2"/>
    <property type="match status" value="4"/>
</dbReference>
<dbReference type="Pfam" id="PF14420">
    <property type="entry name" value="Clr5"/>
    <property type="match status" value="1"/>
</dbReference>
<dbReference type="PANTHER" id="PTHR24198:SF165">
    <property type="entry name" value="ANKYRIN REPEAT-CONTAINING PROTEIN-RELATED"/>
    <property type="match status" value="1"/>
</dbReference>
<feature type="repeat" description="ANK" evidence="3">
    <location>
        <begin position="432"/>
        <end position="464"/>
    </location>
</feature>
<keyword evidence="1" id="KW-0677">Repeat</keyword>
<evidence type="ECO:0000313" key="6">
    <source>
        <dbReference type="Proteomes" id="UP000254866"/>
    </source>
</evidence>
<accession>A0A370U1J6</accession>
<dbReference type="PROSITE" id="PS50297">
    <property type="entry name" value="ANK_REP_REGION"/>
    <property type="match status" value="8"/>
</dbReference>
<evidence type="ECO:0000256" key="1">
    <source>
        <dbReference type="ARBA" id="ARBA00022737"/>
    </source>
</evidence>
<evidence type="ECO:0000313" key="5">
    <source>
        <dbReference type="EMBL" id="RDL41644.1"/>
    </source>
</evidence>
<feature type="domain" description="Clr5" evidence="4">
    <location>
        <begin position="7"/>
        <end position="62"/>
    </location>
</feature>
<dbReference type="Proteomes" id="UP000254866">
    <property type="component" value="Unassembled WGS sequence"/>
</dbReference>
<feature type="repeat" description="ANK" evidence="3">
    <location>
        <begin position="736"/>
        <end position="768"/>
    </location>
</feature>
<dbReference type="STRING" id="2656787.A0A370U1J6"/>
<dbReference type="EMBL" id="NPIC01000001">
    <property type="protein sequence ID" value="RDL41644.1"/>
    <property type="molecule type" value="Genomic_DNA"/>
</dbReference>
<dbReference type="InterPro" id="IPR036770">
    <property type="entry name" value="Ankyrin_rpt-contain_sf"/>
</dbReference>
<dbReference type="PROSITE" id="PS50088">
    <property type="entry name" value="ANK_REPEAT"/>
    <property type="match status" value="9"/>
</dbReference>
<evidence type="ECO:0000256" key="3">
    <source>
        <dbReference type="PROSITE-ProRule" id="PRU00023"/>
    </source>
</evidence>
<dbReference type="Pfam" id="PF00023">
    <property type="entry name" value="Ank"/>
    <property type="match status" value="3"/>
</dbReference>
<dbReference type="SUPFAM" id="SSF48403">
    <property type="entry name" value="Ankyrin repeat"/>
    <property type="match status" value="3"/>
</dbReference>
<dbReference type="PRINTS" id="PR01415">
    <property type="entry name" value="ANKYRIN"/>
</dbReference>
<dbReference type="InterPro" id="IPR002110">
    <property type="entry name" value="Ankyrin_rpt"/>
</dbReference>
<keyword evidence="2 3" id="KW-0040">ANK repeat</keyword>
<protein>
    <recommendedName>
        <fullName evidence="4">Clr5 domain-containing protein</fullName>
    </recommendedName>
</protein>
<feature type="repeat" description="ANK" evidence="3">
    <location>
        <begin position="861"/>
        <end position="893"/>
    </location>
</feature>
<gene>
    <name evidence="5" type="ORF">BP5553_01623</name>
</gene>
<feature type="repeat" description="ANK" evidence="3">
    <location>
        <begin position="899"/>
        <end position="931"/>
    </location>
</feature>